<name>A0A2W7NJB2_9BACT</name>
<accession>A0A2W7NJB2</accession>
<keyword evidence="1" id="KW-0812">Transmembrane</keyword>
<dbReference type="InterPro" id="IPR012373">
    <property type="entry name" value="Ferrdict_sens_TM"/>
</dbReference>
<dbReference type="Pfam" id="PF04773">
    <property type="entry name" value="FecR"/>
    <property type="match status" value="1"/>
</dbReference>
<protein>
    <submittedName>
        <fullName evidence="3">FecR family protein</fullName>
    </submittedName>
</protein>
<keyword evidence="4" id="KW-1185">Reference proteome</keyword>
<dbReference type="EMBL" id="QKZK01000039">
    <property type="protein sequence ID" value="PZX11382.1"/>
    <property type="molecule type" value="Genomic_DNA"/>
</dbReference>
<evidence type="ECO:0000256" key="1">
    <source>
        <dbReference type="SAM" id="Phobius"/>
    </source>
</evidence>
<sequence>MNHHPVNTPQEELLAKLVSGTISESEHQALTQQAQDDPQLQADINSARHLWETSGQLSLYHKIECCKKQDFELVKARMLNMSMQNTRRASLQMTTRRLVTAAAAAAIIATAIYLHLQVPGFGRWDAVASNNHIENVMLPDHSQVTLNNHSRLVYLKGTDHAKRLVKLKGEAFFDVRKMADKPFIITSGNTTIQVVGTSFNVKNEGLKEFTQVTVTEGIVKLTADDQELLLTKGETGTYRNGRLEKAPKPDANAIYWKSHILQFTDNSLSEVIGILTENLSDIKSVQVNTKSDQIRITTKFENQNLSAILEELSIHFNKKFTLNDGILVISD</sequence>
<evidence type="ECO:0000313" key="4">
    <source>
        <dbReference type="Proteomes" id="UP000249239"/>
    </source>
</evidence>
<dbReference type="PANTHER" id="PTHR30273:SF2">
    <property type="entry name" value="PROTEIN FECR"/>
    <property type="match status" value="1"/>
</dbReference>
<keyword evidence="1" id="KW-0472">Membrane</keyword>
<reference evidence="3 4" key="1">
    <citation type="submission" date="2018-06" db="EMBL/GenBank/DDBJ databases">
        <title>Genomic Encyclopedia of Archaeal and Bacterial Type Strains, Phase II (KMG-II): from individual species to whole genera.</title>
        <authorList>
            <person name="Goeker M."/>
        </authorList>
    </citation>
    <scope>NUCLEOTIDE SEQUENCE [LARGE SCALE GENOMIC DNA]</scope>
    <source>
        <strain evidence="3 4">DSM 6779</strain>
    </source>
</reference>
<evidence type="ECO:0000259" key="2">
    <source>
        <dbReference type="Pfam" id="PF04773"/>
    </source>
</evidence>
<proteinExistence type="predicted"/>
<dbReference type="AlphaFoldDB" id="A0A2W7NJB2"/>
<dbReference type="PIRSF" id="PIRSF018266">
    <property type="entry name" value="FecR"/>
    <property type="match status" value="1"/>
</dbReference>
<feature type="transmembrane region" description="Helical" evidence="1">
    <location>
        <begin position="98"/>
        <end position="116"/>
    </location>
</feature>
<evidence type="ECO:0000313" key="3">
    <source>
        <dbReference type="EMBL" id="PZX11382.1"/>
    </source>
</evidence>
<feature type="domain" description="FecR protein" evidence="2">
    <location>
        <begin position="130"/>
        <end position="220"/>
    </location>
</feature>
<gene>
    <name evidence="3" type="ORF">LX69_03109</name>
</gene>
<keyword evidence="1" id="KW-1133">Transmembrane helix</keyword>
<comment type="caution">
    <text evidence="3">The sequence shown here is derived from an EMBL/GenBank/DDBJ whole genome shotgun (WGS) entry which is preliminary data.</text>
</comment>
<dbReference type="PANTHER" id="PTHR30273">
    <property type="entry name" value="PERIPLASMIC SIGNAL SENSOR AND SIGMA FACTOR ACTIVATOR FECR-RELATED"/>
    <property type="match status" value="1"/>
</dbReference>
<dbReference type="InterPro" id="IPR006860">
    <property type="entry name" value="FecR"/>
</dbReference>
<dbReference type="Gene3D" id="2.60.120.1440">
    <property type="match status" value="1"/>
</dbReference>
<dbReference type="GO" id="GO:0016989">
    <property type="term" value="F:sigma factor antagonist activity"/>
    <property type="evidence" value="ECO:0007669"/>
    <property type="project" value="TreeGrafter"/>
</dbReference>
<dbReference type="Proteomes" id="UP000249239">
    <property type="component" value="Unassembled WGS sequence"/>
</dbReference>
<dbReference type="Gene3D" id="3.55.50.30">
    <property type="match status" value="1"/>
</dbReference>
<organism evidence="3 4">
    <name type="scientific">Breznakibacter xylanolyticus</name>
    <dbReference type="NCBI Taxonomy" id="990"/>
    <lineage>
        <taxon>Bacteria</taxon>
        <taxon>Pseudomonadati</taxon>
        <taxon>Bacteroidota</taxon>
        <taxon>Bacteroidia</taxon>
        <taxon>Marinilabiliales</taxon>
        <taxon>Marinilabiliaceae</taxon>
        <taxon>Breznakibacter</taxon>
    </lineage>
</organism>